<evidence type="ECO:0000313" key="3">
    <source>
        <dbReference type="Proteomes" id="UP001633002"/>
    </source>
</evidence>
<dbReference type="Proteomes" id="UP001633002">
    <property type="component" value="Unassembled WGS sequence"/>
</dbReference>
<organism evidence="2 3">
    <name type="scientific">Riccia sorocarpa</name>
    <dbReference type="NCBI Taxonomy" id="122646"/>
    <lineage>
        <taxon>Eukaryota</taxon>
        <taxon>Viridiplantae</taxon>
        <taxon>Streptophyta</taxon>
        <taxon>Embryophyta</taxon>
        <taxon>Marchantiophyta</taxon>
        <taxon>Marchantiopsida</taxon>
        <taxon>Marchantiidae</taxon>
        <taxon>Marchantiales</taxon>
        <taxon>Ricciaceae</taxon>
        <taxon>Riccia</taxon>
    </lineage>
</organism>
<protein>
    <submittedName>
        <fullName evidence="2">Uncharacterized protein</fullName>
    </submittedName>
</protein>
<feature type="region of interest" description="Disordered" evidence="1">
    <location>
        <begin position="64"/>
        <end position="93"/>
    </location>
</feature>
<proteinExistence type="predicted"/>
<comment type="caution">
    <text evidence="2">The sequence shown here is derived from an EMBL/GenBank/DDBJ whole genome shotgun (WGS) entry which is preliminary data.</text>
</comment>
<accession>A0ABD3GFB5</accession>
<dbReference type="EMBL" id="JBJQOH010000008">
    <property type="protein sequence ID" value="KAL3676720.1"/>
    <property type="molecule type" value="Genomic_DNA"/>
</dbReference>
<name>A0ABD3GFB5_9MARC</name>
<evidence type="ECO:0000313" key="2">
    <source>
        <dbReference type="EMBL" id="KAL3676720.1"/>
    </source>
</evidence>
<keyword evidence="3" id="KW-1185">Reference proteome</keyword>
<evidence type="ECO:0000256" key="1">
    <source>
        <dbReference type="SAM" id="MobiDB-lite"/>
    </source>
</evidence>
<reference evidence="2 3" key="1">
    <citation type="submission" date="2024-09" db="EMBL/GenBank/DDBJ databases">
        <title>Chromosome-scale assembly of Riccia sorocarpa.</title>
        <authorList>
            <person name="Paukszto L."/>
        </authorList>
    </citation>
    <scope>NUCLEOTIDE SEQUENCE [LARGE SCALE GENOMIC DNA]</scope>
    <source>
        <strain evidence="2">LP-2024</strain>
        <tissue evidence="2">Aerial parts of the thallus</tissue>
    </source>
</reference>
<gene>
    <name evidence="2" type="ORF">R1sor_026668</name>
</gene>
<sequence>MERADRNERCECRYICSRANPELGYRYVLERTKRKHMEMDRKGKFASSAGVKWSQSYIDMANTGSLRSSIKTPRTGETSRSNPQAGLNQPGPTESILTSLFGSSAPELLPDGQLDFRNMSLGSLLRYAGREWRGGELGLRGLCSLNGISKLYCNQGMPSVIRWRLCLGEGGTAHDPRAYGAGEQYDYSKMGLKCRCSSRPPSGLQRDCETCTERCEAILCRMVRKNMDSFDYIPISAMIKMVSRSRTNCHSMLTMWRARHRWFRPQEGDIAPSFPIRNWWDGTKAKESSWFWDPEQTWELPVVCTTCLEVYQAFPVKCQELLAHFDNMSRTYDFVCKSCGTRVTSETKWAHVILRLCFRCFFFHDVTIHLKDLFVNGVDVEYNYPSGLIGVGDLPNKFTMRAMLVLFTGDHPAQCKFGGFATSGYSVCRRCKRKSNLQHGPSSRLGGVVVYDGNREQYRHPPPRKAVTELRQAVHDLNACTTSAARKELSQRTGVTGDSQVWKLHDLYGFNPSQDLTYDAMHVLALSMFKKYTELLIKDADRTPFGRDALLAGLAEVTKKKPRCFRGRWPKDPFSRLGYFKAEEHTNFVLYCVPYILYVMGYVPGMILCDLGRLVFEIARYFYISSRSETGWTEDMLNKCRMLFASWRIRHEEGVGATGSILDHVAGKKRSTSSIV</sequence>
<dbReference type="AlphaFoldDB" id="A0ABD3GFB5"/>